<evidence type="ECO:0000256" key="1">
    <source>
        <dbReference type="ARBA" id="ARBA00010541"/>
    </source>
</evidence>
<evidence type="ECO:0000259" key="4">
    <source>
        <dbReference type="SMART" id="SM00228"/>
    </source>
</evidence>
<gene>
    <name evidence="5" type="ORF">DTL42_02195</name>
</gene>
<evidence type="ECO:0000256" key="2">
    <source>
        <dbReference type="SAM" id="MobiDB-lite"/>
    </source>
</evidence>
<dbReference type="RefSeq" id="WP_114367056.1">
    <property type="nucleotide sequence ID" value="NZ_QPEX01000010.1"/>
</dbReference>
<feature type="signal peptide" evidence="3">
    <location>
        <begin position="1"/>
        <end position="26"/>
    </location>
</feature>
<name>A0A368KUI3_9BACT</name>
<accession>A0A368KUI3</accession>
<dbReference type="InterPro" id="IPR001478">
    <property type="entry name" value="PDZ"/>
</dbReference>
<feature type="region of interest" description="Disordered" evidence="2">
    <location>
        <begin position="164"/>
        <end position="185"/>
    </location>
</feature>
<dbReference type="Proteomes" id="UP000253562">
    <property type="component" value="Unassembled WGS sequence"/>
</dbReference>
<proteinExistence type="inferred from homology"/>
<dbReference type="SUPFAM" id="SSF50156">
    <property type="entry name" value="PDZ domain-like"/>
    <property type="match status" value="1"/>
</dbReference>
<evidence type="ECO:0000256" key="3">
    <source>
        <dbReference type="SAM" id="SignalP"/>
    </source>
</evidence>
<evidence type="ECO:0000313" key="5">
    <source>
        <dbReference type="EMBL" id="RCS53991.1"/>
    </source>
</evidence>
<feature type="compositionally biased region" description="Basic and acidic residues" evidence="2">
    <location>
        <begin position="44"/>
        <end position="60"/>
    </location>
</feature>
<dbReference type="PANTHER" id="PTHR22939:SF129">
    <property type="entry name" value="SERINE PROTEASE HTRA2, MITOCHONDRIAL"/>
    <property type="match status" value="1"/>
</dbReference>
<reference evidence="5 6" key="1">
    <citation type="submission" date="2018-07" db="EMBL/GenBank/DDBJ databases">
        <title>Comparative genomes isolates from brazilian mangrove.</title>
        <authorList>
            <person name="De Araujo J.E."/>
            <person name="Taketani R.G."/>
            <person name="Silva M.C.P."/>
            <person name="Lourenco M.V."/>
            <person name="Oliveira V.M."/>
            <person name="Andreote F.D."/>
        </authorList>
    </citation>
    <scope>NUCLEOTIDE SEQUENCE [LARGE SCALE GENOMIC DNA]</scope>
    <source>
        <strain evidence="5 6">HEX PRIS-MGV</strain>
    </source>
</reference>
<dbReference type="SMART" id="SM00228">
    <property type="entry name" value="PDZ"/>
    <property type="match status" value="1"/>
</dbReference>
<dbReference type="EMBL" id="QPEX01000010">
    <property type="protein sequence ID" value="RCS53991.1"/>
    <property type="molecule type" value="Genomic_DNA"/>
</dbReference>
<dbReference type="Pfam" id="PF13180">
    <property type="entry name" value="PDZ_2"/>
    <property type="match status" value="1"/>
</dbReference>
<feature type="chain" id="PRO_5016961135" evidence="3">
    <location>
        <begin position="27"/>
        <end position="285"/>
    </location>
</feature>
<protein>
    <submittedName>
        <fullName evidence="5">PDZ domain-containing protein</fullName>
    </submittedName>
</protein>
<organism evidence="5 6">
    <name type="scientific">Bremerella cremea</name>
    <dbReference type="NCBI Taxonomy" id="1031537"/>
    <lineage>
        <taxon>Bacteria</taxon>
        <taxon>Pseudomonadati</taxon>
        <taxon>Planctomycetota</taxon>
        <taxon>Planctomycetia</taxon>
        <taxon>Pirellulales</taxon>
        <taxon>Pirellulaceae</taxon>
        <taxon>Bremerella</taxon>
    </lineage>
</organism>
<dbReference type="InterPro" id="IPR036034">
    <property type="entry name" value="PDZ_sf"/>
</dbReference>
<dbReference type="Gene3D" id="2.30.42.10">
    <property type="match status" value="1"/>
</dbReference>
<evidence type="ECO:0000313" key="6">
    <source>
        <dbReference type="Proteomes" id="UP000253562"/>
    </source>
</evidence>
<feature type="region of interest" description="Disordered" evidence="2">
    <location>
        <begin position="26"/>
        <end position="64"/>
    </location>
</feature>
<keyword evidence="3" id="KW-0732">Signal</keyword>
<sequence length="285" mass="31647">MKSLRTLAVGLLSVAIIGMSAHLATAQNKDKPKGKDPASGNEAKATKHDDHAKKGKDQSETKQTTYLGVTVSPLHEGIFAHFRDDIEHRQGLMVQDVAAGSPAEKAGLKPKDILMTYGDQKLYSTSQLFALVREAKPDSKVMLGYKRDSKMQDTTATLAQHAMPVARMSDKSSKGKGDSTAAKKDQSQWESFDSLTINSLGDNRYQAQVSYLDKLGKVESLKFEGTRDEIRQDITSRSDLPQNERGHLLRALNMSSERIEFDAPRVFRTDDGRVIWEFSEPVFPF</sequence>
<dbReference type="PANTHER" id="PTHR22939">
    <property type="entry name" value="SERINE PROTEASE FAMILY S1C HTRA-RELATED"/>
    <property type="match status" value="1"/>
</dbReference>
<comment type="caution">
    <text evidence="5">The sequence shown here is derived from an EMBL/GenBank/DDBJ whole genome shotgun (WGS) entry which is preliminary data.</text>
</comment>
<feature type="domain" description="PDZ" evidence="4">
    <location>
        <begin position="65"/>
        <end position="149"/>
    </location>
</feature>
<comment type="similarity">
    <text evidence="1">Belongs to the peptidase S1C family.</text>
</comment>
<dbReference type="OrthoDB" id="268466at2"/>
<dbReference type="AlphaFoldDB" id="A0A368KUI3"/>
<feature type="compositionally biased region" description="Basic and acidic residues" evidence="2">
    <location>
        <begin position="168"/>
        <end position="185"/>
    </location>
</feature>